<dbReference type="EMBL" id="JABCRI010000005">
    <property type="protein sequence ID" value="KAF8405954.1"/>
    <property type="molecule type" value="Genomic_DNA"/>
</dbReference>
<organism evidence="5 6">
    <name type="scientific">Tetracentron sinense</name>
    <name type="common">Spur-leaf</name>
    <dbReference type="NCBI Taxonomy" id="13715"/>
    <lineage>
        <taxon>Eukaryota</taxon>
        <taxon>Viridiplantae</taxon>
        <taxon>Streptophyta</taxon>
        <taxon>Embryophyta</taxon>
        <taxon>Tracheophyta</taxon>
        <taxon>Spermatophyta</taxon>
        <taxon>Magnoliopsida</taxon>
        <taxon>Trochodendrales</taxon>
        <taxon>Trochodendraceae</taxon>
        <taxon>Tetracentron</taxon>
    </lineage>
</organism>
<gene>
    <name evidence="5" type="ORF">HHK36_008032</name>
</gene>
<dbReference type="SMART" id="SM00320">
    <property type="entry name" value="WD40"/>
    <property type="match status" value="4"/>
</dbReference>
<feature type="region of interest" description="Disordered" evidence="4">
    <location>
        <begin position="55"/>
        <end position="74"/>
    </location>
</feature>
<evidence type="ECO:0000256" key="4">
    <source>
        <dbReference type="SAM" id="MobiDB-lite"/>
    </source>
</evidence>
<dbReference type="PROSITE" id="PS50294">
    <property type="entry name" value="WD_REPEATS_REGION"/>
    <property type="match status" value="2"/>
</dbReference>
<dbReference type="AlphaFoldDB" id="A0A834ZDZ1"/>
<reference evidence="5 6" key="1">
    <citation type="submission" date="2020-04" db="EMBL/GenBank/DDBJ databases">
        <title>Plant Genome Project.</title>
        <authorList>
            <person name="Zhang R.-G."/>
        </authorList>
    </citation>
    <scope>NUCLEOTIDE SEQUENCE [LARGE SCALE GENOMIC DNA]</scope>
    <source>
        <strain evidence="5">YNK0</strain>
        <tissue evidence="5">Leaf</tissue>
    </source>
</reference>
<sequence>MPVLRYVPCSQRKGGQSPFIGCTSTDLKALNGLTFPITKLISSTVSKPPLKGFVRPSQGPEIEHGSLPTERTEEGFDPNAYKLLAKAGYDYKDSPPLGKLSRQTTGENVHGLNRTQQKLKGKGYAVKSFKNGVGYSPPPPVRMSSRKANAQYITAQSVDEDCVPVAKTSVFDRISRPTLRVSVFKRLGTQVDTNTNGIITKSNNLRHSQRICSSKKIKGHGRMIHHYPPSPQNQNHIIPASNGHIPPSSLQLEDHMPSYKKMVLFGTSMANLSGMTNAAGANPNPNKSYELVQPPTDSVSSLCFNPKGNFLVATSWDNQVRCWEIARTGATIGSMPKASISHDQPVLCSTWKDDGTTVFSGGCDKQVKMWPLMSGGQPMTVAIHDAPIKEVAWIPEMNLLATGSWDKTLKLHPSFVSQNTSFVFGCKNAGGIPENRHLNFHEKYWDTRQPNPVHTQQLPDRCYALTVRHPLMVVGTADRNLIVFNLQNPQVLVLNYQLLNDDDKVALRY</sequence>
<evidence type="ECO:0000313" key="5">
    <source>
        <dbReference type="EMBL" id="KAF8405954.1"/>
    </source>
</evidence>
<feature type="repeat" description="WD" evidence="3">
    <location>
        <begin position="292"/>
        <end position="325"/>
    </location>
</feature>
<dbReference type="Gene3D" id="2.130.10.10">
    <property type="entry name" value="YVTN repeat-like/Quinoprotein amine dehydrogenase"/>
    <property type="match status" value="1"/>
</dbReference>
<dbReference type="Pfam" id="PF00400">
    <property type="entry name" value="WD40"/>
    <property type="match status" value="3"/>
</dbReference>
<keyword evidence="1 3" id="KW-0853">WD repeat</keyword>
<accession>A0A834ZDZ1</accession>
<keyword evidence="2" id="KW-0677">Repeat</keyword>
<dbReference type="OrthoDB" id="1749059at2759"/>
<evidence type="ECO:0000256" key="1">
    <source>
        <dbReference type="ARBA" id="ARBA00022574"/>
    </source>
</evidence>
<name>A0A834ZDZ1_TETSI</name>
<feature type="repeat" description="WD" evidence="3">
    <location>
        <begin position="381"/>
        <end position="411"/>
    </location>
</feature>
<keyword evidence="6" id="KW-1185">Reference proteome</keyword>
<dbReference type="PROSITE" id="PS50082">
    <property type="entry name" value="WD_REPEATS_2"/>
    <property type="match status" value="3"/>
</dbReference>
<dbReference type="InterPro" id="IPR015943">
    <property type="entry name" value="WD40/YVTN_repeat-like_dom_sf"/>
</dbReference>
<dbReference type="SUPFAM" id="SSF50978">
    <property type="entry name" value="WD40 repeat-like"/>
    <property type="match status" value="1"/>
</dbReference>
<dbReference type="Proteomes" id="UP000655225">
    <property type="component" value="Unassembled WGS sequence"/>
</dbReference>
<feature type="repeat" description="WD" evidence="3">
    <location>
        <begin position="339"/>
        <end position="380"/>
    </location>
</feature>
<evidence type="ECO:0000313" key="6">
    <source>
        <dbReference type="Proteomes" id="UP000655225"/>
    </source>
</evidence>
<proteinExistence type="predicted"/>
<comment type="caution">
    <text evidence="5">The sequence shown here is derived from an EMBL/GenBank/DDBJ whole genome shotgun (WGS) entry which is preliminary data.</text>
</comment>
<protein>
    <submittedName>
        <fullName evidence="5">Uncharacterized protein</fullName>
    </submittedName>
</protein>
<evidence type="ECO:0000256" key="2">
    <source>
        <dbReference type="ARBA" id="ARBA00022737"/>
    </source>
</evidence>
<dbReference type="InterPro" id="IPR001680">
    <property type="entry name" value="WD40_rpt"/>
</dbReference>
<dbReference type="PANTHER" id="PTHR10971">
    <property type="entry name" value="MRNA EXPORT FACTOR AND BUB3"/>
    <property type="match status" value="1"/>
</dbReference>
<dbReference type="InterPro" id="IPR036322">
    <property type="entry name" value="WD40_repeat_dom_sf"/>
</dbReference>
<evidence type="ECO:0000256" key="3">
    <source>
        <dbReference type="PROSITE-ProRule" id="PRU00221"/>
    </source>
</evidence>